<reference evidence="6" key="1">
    <citation type="journal article" date="2019" name="Sci. Rep.">
        <title>Draft genome of Tanacetum cinerariifolium, the natural source of mosquito coil.</title>
        <authorList>
            <person name="Yamashiro T."/>
            <person name="Shiraishi A."/>
            <person name="Satake H."/>
            <person name="Nakayama K."/>
        </authorList>
    </citation>
    <scope>NUCLEOTIDE SEQUENCE</scope>
</reference>
<dbReference type="Pfam" id="PF00076">
    <property type="entry name" value="RRM_1"/>
    <property type="match status" value="1"/>
</dbReference>
<evidence type="ECO:0000256" key="2">
    <source>
        <dbReference type="ARBA" id="ARBA00022728"/>
    </source>
</evidence>
<dbReference type="SUPFAM" id="SSF54928">
    <property type="entry name" value="RNA-binding domain, RBD"/>
    <property type="match status" value="1"/>
</dbReference>
<dbReference type="Gene3D" id="3.30.70.330">
    <property type="match status" value="1"/>
</dbReference>
<comment type="caution">
    <text evidence="6">The sequence shown here is derived from an EMBL/GenBank/DDBJ whole genome shotgun (WGS) entry which is preliminary data.</text>
</comment>
<evidence type="ECO:0000259" key="5">
    <source>
        <dbReference type="PROSITE" id="PS50102"/>
    </source>
</evidence>
<keyword evidence="4" id="KW-0694">RNA-binding</keyword>
<keyword evidence="2" id="KW-0747">Spliceosome</keyword>
<evidence type="ECO:0000313" key="6">
    <source>
        <dbReference type="EMBL" id="GEU58798.1"/>
    </source>
</evidence>
<dbReference type="GO" id="GO:0008380">
    <property type="term" value="P:RNA splicing"/>
    <property type="evidence" value="ECO:0007669"/>
    <property type="project" value="UniProtKB-KW"/>
</dbReference>
<dbReference type="PROSITE" id="PS50102">
    <property type="entry name" value="RRM"/>
    <property type="match status" value="1"/>
</dbReference>
<feature type="domain" description="RRM" evidence="5">
    <location>
        <begin position="17"/>
        <end position="99"/>
    </location>
</feature>
<dbReference type="InterPro" id="IPR050907">
    <property type="entry name" value="SRSF"/>
</dbReference>
<evidence type="ECO:0000256" key="3">
    <source>
        <dbReference type="ARBA" id="ARBA00023187"/>
    </source>
</evidence>
<dbReference type="GO" id="GO:0006397">
    <property type="term" value="P:mRNA processing"/>
    <property type="evidence" value="ECO:0007669"/>
    <property type="project" value="UniProtKB-KW"/>
</dbReference>
<dbReference type="GO" id="GO:0005681">
    <property type="term" value="C:spliceosomal complex"/>
    <property type="evidence" value="ECO:0007669"/>
    <property type="project" value="UniProtKB-KW"/>
</dbReference>
<name>A0A6L2LAM3_TANCI</name>
<organism evidence="6">
    <name type="scientific">Tanacetum cinerariifolium</name>
    <name type="common">Dalmatian daisy</name>
    <name type="synonym">Chrysanthemum cinerariifolium</name>
    <dbReference type="NCBI Taxonomy" id="118510"/>
    <lineage>
        <taxon>Eukaryota</taxon>
        <taxon>Viridiplantae</taxon>
        <taxon>Streptophyta</taxon>
        <taxon>Embryophyta</taxon>
        <taxon>Tracheophyta</taxon>
        <taxon>Spermatophyta</taxon>
        <taxon>Magnoliopsida</taxon>
        <taxon>eudicotyledons</taxon>
        <taxon>Gunneridae</taxon>
        <taxon>Pentapetalae</taxon>
        <taxon>asterids</taxon>
        <taxon>campanulids</taxon>
        <taxon>Asterales</taxon>
        <taxon>Asteraceae</taxon>
        <taxon>Asteroideae</taxon>
        <taxon>Anthemideae</taxon>
        <taxon>Anthemidinae</taxon>
        <taxon>Tanacetum</taxon>
    </lineage>
</organism>
<sequence>MVTKVHSNADLTRTISKSIFVTNFPDNTTSADLWKICQTYGVVVDVYIPNRCLKVGKCFAFVRFIKVTNVERLVGNLCTLWIGRMHLHANVVRFERTPFQQSQPPPPTRPGKISPSFVLAVKGILPTPVLSPPAMVLDDSLEGFSIQKVVYLGELWVMFELPSANSKSKFLAHVGVRLCIKTNRDDNNLEKFKIIVKGKSFVVRAKELFVWLPSFVEVTEADDTHEEGEFIQNGEEGLKKPIH</sequence>
<proteinExistence type="predicted"/>
<gene>
    <name evidence="6" type="ORF">Tci_030776</name>
</gene>
<accession>A0A6L2LAM3</accession>
<dbReference type="AlphaFoldDB" id="A0A6L2LAM3"/>
<dbReference type="SMART" id="SM00360">
    <property type="entry name" value="RRM"/>
    <property type="match status" value="1"/>
</dbReference>
<dbReference type="InterPro" id="IPR012677">
    <property type="entry name" value="Nucleotide-bd_a/b_plait_sf"/>
</dbReference>
<dbReference type="EMBL" id="BKCJ010004063">
    <property type="protein sequence ID" value="GEU58798.1"/>
    <property type="molecule type" value="Genomic_DNA"/>
</dbReference>
<dbReference type="InterPro" id="IPR035979">
    <property type="entry name" value="RBD_domain_sf"/>
</dbReference>
<dbReference type="InterPro" id="IPR000504">
    <property type="entry name" value="RRM_dom"/>
</dbReference>
<keyword evidence="1" id="KW-0507">mRNA processing</keyword>
<keyword evidence="3" id="KW-0508">mRNA splicing</keyword>
<evidence type="ECO:0000256" key="4">
    <source>
        <dbReference type="PROSITE-ProRule" id="PRU00176"/>
    </source>
</evidence>
<dbReference type="GO" id="GO:0003723">
    <property type="term" value="F:RNA binding"/>
    <property type="evidence" value="ECO:0007669"/>
    <property type="project" value="UniProtKB-UniRule"/>
</dbReference>
<dbReference type="CDD" id="cd00590">
    <property type="entry name" value="RRM_SF"/>
    <property type="match status" value="1"/>
</dbReference>
<protein>
    <recommendedName>
        <fullName evidence="5">RRM domain-containing protein</fullName>
    </recommendedName>
</protein>
<dbReference type="PANTHER" id="PTHR23147">
    <property type="entry name" value="SERINE/ARGININE RICH SPLICING FACTOR"/>
    <property type="match status" value="1"/>
</dbReference>
<evidence type="ECO:0000256" key="1">
    <source>
        <dbReference type="ARBA" id="ARBA00022664"/>
    </source>
</evidence>